<dbReference type="STRING" id="36849.OXPF_02440"/>
<gene>
    <name evidence="2" type="ORF">OXPF_02440</name>
</gene>
<evidence type="ECO:0000313" key="3">
    <source>
        <dbReference type="Proteomes" id="UP000050326"/>
    </source>
</evidence>
<organism evidence="2 3">
    <name type="scientific">Oxobacter pfennigii</name>
    <dbReference type="NCBI Taxonomy" id="36849"/>
    <lineage>
        <taxon>Bacteria</taxon>
        <taxon>Bacillati</taxon>
        <taxon>Bacillota</taxon>
        <taxon>Clostridia</taxon>
        <taxon>Eubacteriales</taxon>
        <taxon>Clostridiaceae</taxon>
        <taxon>Oxobacter</taxon>
    </lineage>
</organism>
<keyword evidence="3" id="KW-1185">Reference proteome</keyword>
<protein>
    <recommendedName>
        <fullName evidence="1">LUD domain-containing protein</fullName>
    </recommendedName>
</protein>
<dbReference type="OrthoDB" id="1957674at2"/>
<proteinExistence type="predicted"/>
<dbReference type="Pfam" id="PF02589">
    <property type="entry name" value="LUD_dom"/>
    <property type="match status" value="1"/>
</dbReference>
<accession>A0A0P8WEH6</accession>
<feature type="domain" description="LUD" evidence="1">
    <location>
        <begin position="9"/>
        <end position="58"/>
    </location>
</feature>
<evidence type="ECO:0000259" key="1">
    <source>
        <dbReference type="Pfam" id="PF02589"/>
    </source>
</evidence>
<dbReference type="AlphaFoldDB" id="A0A0P8WEH6"/>
<dbReference type="Proteomes" id="UP000050326">
    <property type="component" value="Unassembled WGS sequence"/>
</dbReference>
<dbReference type="EMBL" id="LKET01000014">
    <property type="protein sequence ID" value="KPU46134.1"/>
    <property type="molecule type" value="Genomic_DNA"/>
</dbReference>
<reference evidence="2 3" key="1">
    <citation type="submission" date="2015-09" db="EMBL/GenBank/DDBJ databases">
        <title>Genome sequence of Oxobacter pfennigii DSM 3222.</title>
        <authorList>
            <person name="Poehlein A."/>
            <person name="Bengelsdorf F.R."/>
            <person name="Schiel-Bengelsdorf B."/>
            <person name="Duerre P."/>
            <person name="Daniel R."/>
        </authorList>
    </citation>
    <scope>NUCLEOTIDE SEQUENCE [LARGE SCALE GENOMIC DNA]</scope>
    <source>
        <strain evidence="2 3">DSM 3222</strain>
    </source>
</reference>
<comment type="caution">
    <text evidence="2">The sequence shown here is derived from an EMBL/GenBank/DDBJ whole genome shotgun (WGS) entry which is preliminary data.</text>
</comment>
<dbReference type="InterPro" id="IPR003741">
    <property type="entry name" value="LUD_dom"/>
</dbReference>
<evidence type="ECO:0000313" key="2">
    <source>
        <dbReference type="EMBL" id="KPU46134.1"/>
    </source>
</evidence>
<sequence length="61" mass="6907">MDAEEFSVIQENCRMRNIETSYFETLEEAKLYILNIIPVDSTIGIGHSATLQKMGITQSLI</sequence>
<name>A0A0P8WEH6_9CLOT</name>